<evidence type="ECO:0000256" key="1">
    <source>
        <dbReference type="ARBA" id="ARBA00004432"/>
    </source>
</evidence>
<dbReference type="GO" id="GO:0016323">
    <property type="term" value="C:basolateral plasma membrane"/>
    <property type="evidence" value="ECO:0007669"/>
    <property type="project" value="UniProtKB-SubCell"/>
</dbReference>
<keyword evidence="5" id="KW-0813">Transport</keyword>
<dbReference type="AlphaFoldDB" id="A0AAN9W9N4"/>
<evidence type="ECO:0000256" key="5">
    <source>
        <dbReference type="ARBA" id="ARBA00022448"/>
    </source>
</evidence>
<feature type="transmembrane region" description="Helical" evidence="27">
    <location>
        <begin position="94"/>
        <end position="116"/>
    </location>
</feature>
<evidence type="ECO:0000256" key="22">
    <source>
        <dbReference type="ARBA" id="ARBA00069713"/>
    </source>
</evidence>
<evidence type="ECO:0000256" key="24">
    <source>
        <dbReference type="ARBA" id="ARBA00081195"/>
    </source>
</evidence>
<evidence type="ECO:0000256" key="18">
    <source>
        <dbReference type="ARBA" id="ARBA00051403"/>
    </source>
</evidence>
<dbReference type="Pfam" id="PF07690">
    <property type="entry name" value="MFS_1"/>
    <property type="match status" value="1"/>
</dbReference>
<dbReference type="InterPro" id="IPR020846">
    <property type="entry name" value="MFS_dom"/>
</dbReference>
<evidence type="ECO:0000256" key="9">
    <source>
        <dbReference type="ARBA" id="ARBA00022989"/>
    </source>
</evidence>
<dbReference type="CDD" id="cd17318">
    <property type="entry name" value="MFS_SLC17"/>
    <property type="match status" value="1"/>
</dbReference>
<keyword evidence="6" id="KW-1003">Cell membrane</keyword>
<keyword evidence="10" id="KW-0770">Synapse</keyword>
<evidence type="ECO:0000256" key="14">
    <source>
        <dbReference type="ARBA" id="ARBA00023329"/>
    </source>
</evidence>
<keyword evidence="12" id="KW-0325">Glycoprotein</keyword>
<proteinExistence type="predicted"/>
<reference evidence="29 30" key="1">
    <citation type="submission" date="2024-03" db="EMBL/GenBank/DDBJ databases">
        <title>The genome assembly and annotation of the cricket Gryllus longicercus Weissman &amp; Gray.</title>
        <authorList>
            <person name="Szrajer S."/>
            <person name="Gray D."/>
            <person name="Ylla G."/>
        </authorList>
    </citation>
    <scope>NUCLEOTIDE SEQUENCE [LARGE SCALE GENOMIC DNA]</scope>
    <source>
        <strain evidence="29">DAG 2021-001</strain>
        <tissue evidence="29">Whole body minus gut</tissue>
    </source>
</reference>
<evidence type="ECO:0000256" key="8">
    <source>
        <dbReference type="ARBA" id="ARBA00022847"/>
    </source>
</evidence>
<evidence type="ECO:0000256" key="13">
    <source>
        <dbReference type="ARBA" id="ARBA00023228"/>
    </source>
</evidence>
<evidence type="ECO:0000256" key="6">
    <source>
        <dbReference type="ARBA" id="ARBA00022475"/>
    </source>
</evidence>
<dbReference type="PANTHER" id="PTHR11662:SF399">
    <property type="entry name" value="FI19708P1-RELATED"/>
    <property type="match status" value="1"/>
</dbReference>
<keyword evidence="7 27" id="KW-0812">Transmembrane</keyword>
<feature type="transmembrane region" description="Helical" evidence="27">
    <location>
        <begin position="188"/>
        <end position="208"/>
    </location>
</feature>
<evidence type="ECO:0000256" key="19">
    <source>
        <dbReference type="ARBA" id="ARBA00051447"/>
    </source>
</evidence>
<feature type="transmembrane region" description="Helical" evidence="27">
    <location>
        <begin position="7"/>
        <end position="29"/>
    </location>
</feature>
<evidence type="ECO:0000256" key="7">
    <source>
        <dbReference type="ARBA" id="ARBA00022692"/>
    </source>
</evidence>
<evidence type="ECO:0000256" key="17">
    <source>
        <dbReference type="ARBA" id="ARBA00050625"/>
    </source>
</evidence>
<dbReference type="SUPFAM" id="SSF103473">
    <property type="entry name" value="MFS general substrate transporter"/>
    <property type="match status" value="1"/>
</dbReference>
<organism evidence="29 30">
    <name type="scientific">Gryllus longicercus</name>
    <dbReference type="NCBI Taxonomy" id="2509291"/>
    <lineage>
        <taxon>Eukaryota</taxon>
        <taxon>Metazoa</taxon>
        <taxon>Ecdysozoa</taxon>
        <taxon>Arthropoda</taxon>
        <taxon>Hexapoda</taxon>
        <taxon>Insecta</taxon>
        <taxon>Pterygota</taxon>
        <taxon>Neoptera</taxon>
        <taxon>Polyneoptera</taxon>
        <taxon>Orthoptera</taxon>
        <taxon>Ensifera</taxon>
        <taxon>Gryllidea</taxon>
        <taxon>Grylloidea</taxon>
        <taxon>Gryllidae</taxon>
        <taxon>Gryllinae</taxon>
        <taxon>Gryllus</taxon>
    </lineage>
</organism>
<evidence type="ECO:0000256" key="15">
    <source>
        <dbReference type="ARBA" id="ARBA00050101"/>
    </source>
</evidence>
<feature type="transmembrane region" description="Helical" evidence="27">
    <location>
        <begin position="350"/>
        <end position="369"/>
    </location>
</feature>
<evidence type="ECO:0000256" key="25">
    <source>
        <dbReference type="ARBA" id="ARBA00081925"/>
    </source>
</evidence>
<evidence type="ECO:0000256" key="26">
    <source>
        <dbReference type="SAM" id="MobiDB-lite"/>
    </source>
</evidence>
<evidence type="ECO:0000256" key="27">
    <source>
        <dbReference type="SAM" id="Phobius"/>
    </source>
</evidence>
<evidence type="ECO:0000259" key="28">
    <source>
        <dbReference type="PROSITE" id="PS50850"/>
    </source>
</evidence>
<dbReference type="Proteomes" id="UP001378592">
    <property type="component" value="Unassembled WGS sequence"/>
</dbReference>
<feature type="region of interest" description="Disordered" evidence="26">
    <location>
        <begin position="450"/>
        <end position="483"/>
    </location>
</feature>
<feature type="transmembrane region" description="Helical" evidence="27">
    <location>
        <begin position="67"/>
        <end position="87"/>
    </location>
</feature>
<keyword evidence="30" id="KW-1185">Reference proteome</keyword>
<feature type="transmembrane region" description="Helical" evidence="27">
    <location>
        <begin position="381"/>
        <end position="404"/>
    </location>
</feature>
<evidence type="ECO:0000256" key="10">
    <source>
        <dbReference type="ARBA" id="ARBA00023018"/>
    </source>
</evidence>
<keyword evidence="8" id="KW-0769">Symport</keyword>
<dbReference type="GO" id="GO:0015293">
    <property type="term" value="F:symporter activity"/>
    <property type="evidence" value="ECO:0007669"/>
    <property type="project" value="UniProtKB-KW"/>
</dbReference>
<dbReference type="GO" id="GO:0030672">
    <property type="term" value="C:synaptic vesicle membrane"/>
    <property type="evidence" value="ECO:0007669"/>
    <property type="project" value="UniProtKB-SubCell"/>
</dbReference>
<accession>A0AAN9W9N4</accession>
<evidence type="ECO:0000256" key="16">
    <source>
        <dbReference type="ARBA" id="ARBA00050554"/>
    </source>
</evidence>
<dbReference type="FunFam" id="1.20.1250.20:FF:000067">
    <property type="entry name" value="sialin isoform X2"/>
    <property type="match status" value="1"/>
</dbReference>
<keyword evidence="14" id="KW-0968">Cytoplasmic vesicle</keyword>
<feature type="transmembrane region" description="Helical" evidence="27">
    <location>
        <begin position="416"/>
        <end position="438"/>
    </location>
</feature>
<dbReference type="GO" id="GO:0006820">
    <property type="term" value="P:monoatomic anion transport"/>
    <property type="evidence" value="ECO:0007669"/>
    <property type="project" value="TreeGrafter"/>
</dbReference>
<comment type="caution">
    <text evidence="29">The sequence shown here is derived from an EMBL/GenBank/DDBJ whole genome shotgun (WGS) entry which is preliminary data.</text>
</comment>
<keyword evidence="13" id="KW-0458">Lysosome</keyword>
<dbReference type="PANTHER" id="PTHR11662">
    <property type="entry name" value="SOLUTE CARRIER FAMILY 17"/>
    <property type="match status" value="1"/>
</dbReference>
<gene>
    <name evidence="29" type="ORF">R5R35_006337</name>
</gene>
<evidence type="ECO:0000256" key="23">
    <source>
        <dbReference type="ARBA" id="ARBA00080244"/>
    </source>
</evidence>
<evidence type="ECO:0000256" key="20">
    <source>
        <dbReference type="ARBA" id="ARBA00051612"/>
    </source>
</evidence>
<comment type="subcellular location">
    <subcellularLocation>
        <location evidence="2">Basolateral cell membrane</location>
        <topology evidence="2">Multi-pass membrane protein</topology>
    </subcellularLocation>
    <subcellularLocation>
        <location evidence="3">Cytoplasmic vesicle</location>
        <location evidence="3">Secretory vesicle membrane</location>
        <topology evidence="3">Multi-pass membrane protein</topology>
    </subcellularLocation>
    <subcellularLocation>
        <location evidence="1">Cytoplasmic vesicle</location>
        <location evidence="1">Secretory vesicle</location>
        <location evidence="1">Synaptic vesicle membrane</location>
    </subcellularLocation>
    <subcellularLocation>
        <location evidence="4">Lysosome membrane</location>
    </subcellularLocation>
</comment>
<comment type="catalytic activity">
    <reaction evidence="16">
        <text>L-aspartate(out) = L-aspartate(in)</text>
        <dbReference type="Rhea" id="RHEA:66332"/>
        <dbReference type="ChEBI" id="CHEBI:29991"/>
    </reaction>
    <physiologicalReaction direction="left-to-right" evidence="16">
        <dbReference type="Rhea" id="RHEA:66333"/>
    </physiologicalReaction>
</comment>
<dbReference type="Gene3D" id="1.20.1250.20">
    <property type="entry name" value="MFS general substrate transporter like domains"/>
    <property type="match status" value="2"/>
</dbReference>
<feature type="transmembrane region" description="Helical" evidence="27">
    <location>
        <begin position="245"/>
        <end position="266"/>
    </location>
</feature>
<evidence type="ECO:0000256" key="21">
    <source>
        <dbReference type="ARBA" id="ARBA00056891"/>
    </source>
</evidence>
<evidence type="ECO:0000256" key="4">
    <source>
        <dbReference type="ARBA" id="ARBA00004656"/>
    </source>
</evidence>
<feature type="transmembrane region" description="Helical" evidence="27">
    <location>
        <begin position="326"/>
        <end position="344"/>
    </location>
</feature>
<comment type="catalytic activity">
    <reaction evidence="15">
        <text>2 nitrate(out) + H(+)(out) = 2 nitrate(in) + H(+)(in)</text>
        <dbReference type="Rhea" id="RHEA:71539"/>
        <dbReference type="ChEBI" id="CHEBI:15378"/>
        <dbReference type="ChEBI" id="CHEBI:17632"/>
    </reaction>
    <physiologicalReaction direction="left-to-right" evidence="15">
        <dbReference type="Rhea" id="RHEA:71540"/>
    </physiologicalReaction>
</comment>
<protein>
    <recommendedName>
        <fullName evidence="22">Sialin</fullName>
    </recommendedName>
    <alternativeName>
        <fullName evidence="25">H(+)/nitrate cotransporter</fullName>
    </alternativeName>
    <alternativeName>
        <fullName evidence="23">H(+)/sialic acid cotransporter</fullName>
    </alternativeName>
    <alternativeName>
        <fullName evidence="24">Vesicular excitatory amino acid transporter</fullName>
    </alternativeName>
</protein>
<evidence type="ECO:0000313" key="29">
    <source>
        <dbReference type="EMBL" id="KAK7873107.1"/>
    </source>
</evidence>
<dbReference type="FunFam" id="1.20.1250.20:FF:000003">
    <property type="entry name" value="Solute carrier family 17 member 3"/>
    <property type="match status" value="1"/>
</dbReference>
<evidence type="ECO:0000256" key="12">
    <source>
        <dbReference type="ARBA" id="ARBA00023180"/>
    </source>
</evidence>
<comment type="catalytic activity">
    <reaction evidence="19">
        <text>L-glutamate(out) = L-glutamate(in)</text>
        <dbReference type="Rhea" id="RHEA:66336"/>
        <dbReference type="ChEBI" id="CHEBI:29985"/>
    </reaction>
    <physiologicalReaction direction="left-to-right" evidence="19">
        <dbReference type="Rhea" id="RHEA:66337"/>
    </physiologicalReaction>
</comment>
<dbReference type="EMBL" id="JAZDUA010000016">
    <property type="protein sequence ID" value="KAK7873107.1"/>
    <property type="molecule type" value="Genomic_DNA"/>
</dbReference>
<keyword evidence="11 27" id="KW-0472">Membrane</keyword>
<comment type="catalytic activity">
    <reaction evidence="17">
        <text>N-acetylneuraminate(in) + H(+)(in) = N-acetylneuraminate(out) + H(+)(out)</text>
        <dbReference type="Rhea" id="RHEA:28987"/>
        <dbReference type="ChEBI" id="CHEBI:15378"/>
        <dbReference type="ChEBI" id="CHEBI:35418"/>
    </reaction>
    <physiologicalReaction direction="right-to-left" evidence="17">
        <dbReference type="Rhea" id="RHEA:28989"/>
    </physiologicalReaction>
</comment>
<dbReference type="InterPro" id="IPR050382">
    <property type="entry name" value="MFS_Na/Anion_cotransporter"/>
</dbReference>
<dbReference type="GO" id="GO:0005765">
    <property type="term" value="C:lysosomal membrane"/>
    <property type="evidence" value="ECO:0007669"/>
    <property type="project" value="UniProtKB-SubCell"/>
</dbReference>
<evidence type="ECO:0000313" key="30">
    <source>
        <dbReference type="Proteomes" id="UP001378592"/>
    </source>
</evidence>
<dbReference type="InterPro" id="IPR011701">
    <property type="entry name" value="MFS"/>
</dbReference>
<comment type="catalytic activity">
    <reaction evidence="20">
        <text>D-glucuronate(out) + H(+)(out) = D-glucuronate(in) + H(+)(in)</text>
        <dbReference type="Rhea" id="RHEA:72591"/>
        <dbReference type="ChEBI" id="CHEBI:15378"/>
        <dbReference type="ChEBI" id="CHEBI:58720"/>
    </reaction>
    <physiologicalReaction direction="left-to-right" evidence="20">
        <dbReference type="Rhea" id="RHEA:72592"/>
    </physiologicalReaction>
</comment>
<keyword evidence="9 27" id="KW-1133">Transmembrane helix</keyword>
<dbReference type="GO" id="GO:0046942">
    <property type="term" value="P:carboxylic acid transport"/>
    <property type="evidence" value="ECO:0007669"/>
    <property type="project" value="UniProtKB-ARBA"/>
</dbReference>
<comment type="catalytic activity">
    <reaction evidence="18">
        <text>N-acetyl-L-aspartyl-L-glutamate(out) = N-acetyl-L-aspartyl-L-glutamate(in)</text>
        <dbReference type="Rhea" id="RHEA:72599"/>
        <dbReference type="ChEBI" id="CHEBI:76931"/>
    </reaction>
    <physiologicalReaction direction="left-to-right" evidence="18">
        <dbReference type="Rhea" id="RHEA:72600"/>
    </physiologicalReaction>
</comment>
<name>A0AAN9W9N4_9ORTH</name>
<evidence type="ECO:0000256" key="11">
    <source>
        <dbReference type="ARBA" id="ARBA00023136"/>
    </source>
</evidence>
<dbReference type="InterPro" id="IPR036259">
    <property type="entry name" value="MFS_trans_sf"/>
</dbReference>
<feature type="domain" description="Major facilitator superfamily (MFS) profile" evidence="28">
    <location>
        <begin position="3"/>
        <end position="443"/>
    </location>
</feature>
<feature type="transmembrane region" description="Helical" evidence="27">
    <location>
        <begin position="155"/>
        <end position="176"/>
    </location>
</feature>
<evidence type="ECO:0000256" key="3">
    <source>
        <dbReference type="ARBA" id="ARBA00004638"/>
    </source>
</evidence>
<dbReference type="PROSITE" id="PS50850">
    <property type="entry name" value="MFS"/>
    <property type="match status" value="1"/>
</dbReference>
<sequence>MGITGIAVLYALRVNLSVAIVTMVNHTALPEPLLDNESLADTCPGKLENADTPLAGEFNWNEERQGLVLAAFFWGYAAGQLPGGLLAERYGGKLVFGLGVFLTALLTLVSPFLLWWHEWFFIVARLLEGLFEGVTFPAIQFMIANWAPPSERSRFSMIFSGSYLGTVITMPVSGILCDSQLLGGWPLVFYATGAIGILWYIPWLLCVFDTPAQHPRISQAERRFIETALHRTGQKKKLPIPWKKILATPGLWACASMHLGIGWNFFGQITYLPSYMGEILHYKIENNAALSAIPYVLGGLSSLASTIILDALITRKIVRPLTGFKIFNAMTGVGAAITLALLPLAGCNRILINVLLALNGISLGAQYAGNGTNLLVLAPNFAGTMYGISNTMANAAGILAPYAVGFLTYGNQTRSAWNIMFYISAAIGALSFIIYWVLCSEEEEAWNNPLPLEEVTSGDNNNKSKENGSNEKSHENKAYEPDA</sequence>
<evidence type="ECO:0000256" key="2">
    <source>
        <dbReference type="ARBA" id="ARBA00004554"/>
    </source>
</evidence>
<feature type="transmembrane region" description="Helical" evidence="27">
    <location>
        <begin position="292"/>
        <end position="314"/>
    </location>
</feature>
<comment type="function">
    <text evidence="21">Receptor for CM101, a polysaccharide produced by group B Streptococcus with antipathoangiogenic properties.</text>
</comment>
<feature type="compositionally biased region" description="Basic and acidic residues" evidence="26">
    <location>
        <begin position="462"/>
        <end position="483"/>
    </location>
</feature>